<dbReference type="AlphaFoldDB" id="A0A0A9FCH6"/>
<feature type="region of interest" description="Disordered" evidence="1">
    <location>
        <begin position="1"/>
        <end position="21"/>
    </location>
</feature>
<reference evidence="2" key="1">
    <citation type="submission" date="2014-09" db="EMBL/GenBank/DDBJ databases">
        <authorList>
            <person name="Magalhaes I.L.F."/>
            <person name="Oliveira U."/>
            <person name="Santos F.R."/>
            <person name="Vidigal T.H.D.A."/>
            <person name="Brescovit A.D."/>
            <person name="Santos A.J."/>
        </authorList>
    </citation>
    <scope>NUCLEOTIDE SEQUENCE</scope>
    <source>
        <tissue evidence="2">Shoot tissue taken approximately 20 cm above the soil surface</tissue>
    </source>
</reference>
<protein>
    <submittedName>
        <fullName evidence="2">Uncharacterized protein</fullName>
    </submittedName>
</protein>
<evidence type="ECO:0000313" key="2">
    <source>
        <dbReference type="EMBL" id="JAE08924.1"/>
    </source>
</evidence>
<name>A0A0A9FCH6_ARUDO</name>
<evidence type="ECO:0000256" key="1">
    <source>
        <dbReference type="SAM" id="MobiDB-lite"/>
    </source>
</evidence>
<dbReference type="EMBL" id="GBRH01188972">
    <property type="protein sequence ID" value="JAE08924.1"/>
    <property type="molecule type" value="Transcribed_RNA"/>
</dbReference>
<reference evidence="2" key="2">
    <citation type="journal article" date="2015" name="Data Brief">
        <title>Shoot transcriptome of the giant reed, Arundo donax.</title>
        <authorList>
            <person name="Barrero R.A."/>
            <person name="Guerrero F.D."/>
            <person name="Moolhuijzen P."/>
            <person name="Goolsby J.A."/>
            <person name="Tidwell J."/>
            <person name="Bellgard S.E."/>
            <person name="Bellgard M.I."/>
        </authorList>
    </citation>
    <scope>NUCLEOTIDE SEQUENCE</scope>
    <source>
        <tissue evidence="2">Shoot tissue taken approximately 20 cm above the soil surface</tissue>
    </source>
</reference>
<organism evidence="2">
    <name type="scientific">Arundo donax</name>
    <name type="common">Giant reed</name>
    <name type="synonym">Donax arundinaceus</name>
    <dbReference type="NCBI Taxonomy" id="35708"/>
    <lineage>
        <taxon>Eukaryota</taxon>
        <taxon>Viridiplantae</taxon>
        <taxon>Streptophyta</taxon>
        <taxon>Embryophyta</taxon>
        <taxon>Tracheophyta</taxon>
        <taxon>Spermatophyta</taxon>
        <taxon>Magnoliopsida</taxon>
        <taxon>Liliopsida</taxon>
        <taxon>Poales</taxon>
        <taxon>Poaceae</taxon>
        <taxon>PACMAD clade</taxon>
        <taxon>Arundinoideae</taxon>
        <taxon>Arundineae</taxon>
        <taxon>Arundo</taxon>
    </lineage>
</organism>
<proteinExistence type="predicted"/>
<accession>A0A0A9FCH6</accession>
<sequence length="49" mass="5081">MPPVSEFLPISSSWSTTAPPISGGKLPSNWFALTSNTSSSSIRPMLAGS</sequence>
<feature type="compositionally biased region" description="Polar residues" evidence="1">
    <location>
        <begin position="10"/>
        <end position="19"/>
    </location>
</feature>